<keyword evidence="2 5" id="KW-0808">Transferase</keyword>
<dbReference type="Gene3D" id="3.10.20.730">
    <property type="entry name" value="RNAP, epsilon subunit-like"/>
    <property type="match status" value="1"/>
</dbReference>
<keyword evidence="4 5" id="KW-0804">Transcription</keyword>
<comment type="subunit">
    <text evidence="5">RNAP is composed of a core of 2 alpha, a beta and a beta' subunit. The core is associated with a delta subunit, and at least one of epsilon or omega. When a sigma factor is associated with the core the holoenzyme is formed, which can initiate transcription.</text>
</comment>
<evidence type="ECO:0000256" key="5">
    <source>
        <dbReference type="HAMAP-Rule" id="MF_01553"/>
    </source>
</evidence>
<evidence type="ECO:0000256" key="4">
    <source>
        <dbReference type="ARBA" id="ARBA00023163"/>
    </source>
</evidence>
<evidence type="ECO:0000313" key="7">
    <source>
        <dbReference type="Proteomes" id="UP001055149"/>
    </source>
</evidence>
<evidence type="ECO:0000256" key="2">
    <source>
        <dbReference type="ARBA" id="ARBA00022679"/>
    </source>
</evidence>
<comment type="similarity">
    <text evidence="5">Belongs to the RNA polymerase subunit epsilon family.</text>
</comment>
<gene>
    <name evidence="5" type="primary">rpoY</name>
    <name evidence="6" type="ORF">LPAF129_16400</name>
</gene>
<dbReference type="Proteomes" id="UP001055149">
    <property type="component" value="Unassembled WGS sequence"/>
</dbReference>
<comment type="caution">
    <text evidence="6">The sequence shown here is derived from an EMBL/GenBank/DDBJ whole genome shotgun (WGS) entry which is preliminary data.</text>
</comment>
<dbReference type="NCBIfam" id="NF010188">
    <property type="entry name" value="PRK13667.1"/>
    <property type="match status" value="1"/>
</dbReference>
<evidence type="ECO:0000256" key="3">
    <source>
        <dbReference type="ARBA" id="ARBA00022695"/>
    </source>
</evidence>
<sequence>MIFKVYYQPSKKISPRRENTESLYLEADSEVAARALVEEQTDYNVEFIEELNGASLEYEQQGANYQLTEFN</sequence>
<dbReference type="Pfam" id="PF07288">
    <property type="entry name" value="RpoY"/>
    <property type="match status" value="1"/>
</dbReference>
<accession>A0ABQ5JIJ7</accession>
<evidence type="ECO:0000313" key="6">
    <source>
        <dbReference type="EMBL" id="GKS81954.1"/>
    </source>
</evidence>
<keyword evidence="3 5" id="KW-0548">Nucleotidyltransferase</keyword>
<protein>
    <recommendedName>
        <fullName evidence="5">DNA-directed RNA polymerase subunit epsilon</fullName>
        <shortName evidence="5">RNAP epsilon subunit</shortName>
        <ecNumber evidence="5">2.7.7.6</ecNumber>
    </recommendedName>
    <alternativeName>
        <fullName evidence="5">RNA polymerase epsilon subunit</fullName>
    </alternativeName>
    <alternativeName>
        <fullName evidence="5">Transcriptase subunit epsilon</fullName>
    </alternativeName>
</protein>
<proteinExistence type="inferred from homology"/>
<dbReference type="RefSeq" id="WP_244055906.1">
    <property type="nucleotide sequence ID" value="NZ_BQXH01000015.1"/>
</dbReference>
<keyword evidence="1 5" id="KW-0240">DNA-directed RNA polymerase</keyword>
<name>A0ABQ5JIJ7_9LACO</name>
<dbReference type="EC" id="2.7.7.6" evidence="5"/>
<dbReference type="HAMAP" id="MF_01553">
    <property type="entry name" value="RNApol_bact_RpoY"/>
    <property type="match status" value="1"/>
</dbReference>
<organism evidence="6 7">
    <name type="scientific">Ligilactobacillus pabuli</name>
    <dbReference type="NCBI Taxonomy" id="2886039"/>
    <lineage>
        <taxon>Bacteria</taxon>
        <taxon>Bacillati</taxon>
        <taxon>Bacillota</taxon>
        <taxon>Bacilli</taxon>
        <taxon>Lactobacillales</taxon>
        <taxon>Lactobacillaceae</taxon>
        <taxon>Ligilactobacillus</taxon>
    </lineage>
</organism>
<comment type="function">
    <text evidence="5">A non-essential component of RNA polymerase (RNAP).</text>
</comment>
<keyword evidence="7" id="KW-1185">Reference proteome</keyword>
<dbReference type="EMBL" id="BQXH01000015">
    <property type="protein sequence ID" value="GKS81954.1"/>
    <property type="molecule type" value="Genomic_DNA"/>
</dbReference>
<evidence type="ECO:0000256" key="1">
    <source>
        <dbReference type="ARBA" id="ARBA00022478"/>
    </source>
</evidence>
<dbReference type="InterPro" id="IPR009907">
    <property type="entry name" value="RpoY"/>
</dbReference>
<reference evidence="6" key="1">
    <citation type="journal article" date="2022" name="Int. J. Syst. Evol. Microbiol.">
        <title>A novel species of lactic acid bacteria, Ligilactobacillus pabuli sp. nov., isolated from alfalfa silage.</title>
        <authorList>
            <person name="Tohno M."/>
            <person name="Tanizawa Y."/>
            <person name="Sawada H."/>
            <person name="Sakamoto M."/>
            <person name="Ohkuma M."/>
            <person name="Kobayashi H."/>
        </authorList>
    </citation>
    <scope>NUCLEOTIDE SEQUENCE</scope>
    <source>
        <strain evidence="6">AF129</strain>
    </source>
</reference>
<comment type="catalytic activity">
    <reaction evidence="5">
        <text>RNA(n) + a ribonucleoside 5'-triphosphate = RNA(n+1) + diphosphate</text>
        <dbReference type="Rhea" id="RHEA:21248"/>
        <dbReference type="Rhea" id="RHEA-COMP:14527"/>
        <dbReference type="Rhea" id="RHEA-COMP:17342"/>
        <dbReference type="ChEBI" id="CHEBI:33019"/>
        <dbReference type="ChEBI" id="CHEBI:61557"/>
        <dbReference type="ChEBI" id="CHEBI:140395"/>
        <dbReference type="EC" id="2.7.7.6"/>
    </reaction>
</comment>